<evidence type="ECO:0000313" key="2">
    <source>
        <dbReference type="EMBL" id="KAG5833570.1"/>
    </source>
</evidence>
<evidence type="ECO:0000313" key="3">
    <source>
        <dbReference type="Proteomes" id="UP001044222"/>
    </source>
</evidence>
<dbReference type="Proteomes" id="UP001044222">
    <property type="component" value="Chromosome 16"/>
</dbReference>
<dbReference type="EMBL" id="JAFIRN010000016">
    <property type="protein sequence ID" value="KAG5833570.1"/>
    <property type="molecule type" value="Genomic_DNA"/>
</dbReference>
<feature type="region of interest" description="Disordered" evidence="1">
    <location>
        <begin position="46"/>
        <end position="65"/>
    </location>
</feature>
<keyword evidence="3" id="KW-1185">Reference proteome</keyword>
<sequence>MLFSFRTEFSGSDLLEVSAQRWAHFCSLIMGRRYLEPVDGAAVDEGGEAAQAAAEGVPDGAHGQHHVQLAPAALQEHVEERQRAAVRLLVPLALAVQDPHPLADLRLLVHGKQVGHLPRVQQVADVLQEGLQLDLRVGEEEHAVGLALGGLAHDELQVLPPLGGAVALGDLDLEELRLGHVCGQPGEGLPPAAPHPHQQGVAPGLLQHARDAADVLDGEAEQHQVHGLLADVVELLQVGLHHLPQLFQAAHLAVVGVLAFGVVEVAEHEAAQVVLRHLAVPVPVQVLEELVEVLLHVLLGHHLQVAHEPGPVRVVHQPVVVDPLNLYIRAKAQTIF</sequence>
<organism evidence="2 3">
    <name type="scientific">Anguilla anguilla</name>
    <name type="common">European freshwater eel</name>
    <name type="synonym">Muraena anguilla</name>
    <dbReference type="NCBI Taxonomy" id="7936"/>
    <lineage>
        <taxon>Eukaryota</taxon>
        <taxon>Metazoa</taxon>
        <taxon>Chordata</taxon>
        <taxon>Craniata</taxon>
        <taxon>Vertebrata</taxon>
        <taxon>Euteleostomi</taxon>
        <taxon>Actinopterygii</taxon>
        <taxon>Neopterygii</taxon>
        <taxon>Teleostei</taxon>
        <taxon>Anguilliformes</taxon>
        <taxon>Anguillidae</taxon>
        <taxon>Anguilla</taxon>
    </lineage>
</organism>
<comment type="caution">
    <text evidence="2">The sequence shown here is derived from an EMBL/GenBank/DDBJ whole genome shotgun (WGS) entry which is preliminary data.</text>
</comment>
<accession>A0A9D3LM62</accession>
<dbReference type="AlphaFoldDB" id="A0A9D3LM62"/>
<proteinExistence type="predicted"/>
<gene>
    <name evidence="2" type="ORF">ANANG_G00277300</name>
</gene>
<evidence type="ECO:0000256" key="1">
    <source>
        <dbReference type="SAM" id="MobiDB-lite"/>
    </source>
</evidence>
<reference evidence="2" key="1">
    <citation type="submission" date="2021-01" db="EMBL/GenBank/DDBJ databases">
        <title>A chromosome-scale assembly of European eel, Anguilla anguilla.</title>
        <authorList>
            <person name="Henkel C."/>
            <person name="Jong-Raadsen S.A."/>
            <person name="Dufour S."/>
            <person name="Weltzien F.-A."/>
            <person name="Palstra A.P."/>
            <person name="Pelster B."/>
            <person name="Spaink H.P."/>
            <person name="Van Den Thillart G.E."/>
            <person name="Jansen H."/>
            <person name="Zahm M."/>
            <person name="Klopp C."/>
            <person name="Cedric C."/>
            <person name="Louis A."/>
            <person name="Berthelot C."/>
            <person name="Parey E."/>
            <person name="Roest Crollius H."/>
            <person name="Montfort J."/>
            <person name="Robinson-Rechavi M."/>
            <person name="Bucao C."/>
            <person name="Bouchez O."/>
            <person name="Gislard M."/>
            <person name="Lluch J."/>
            <person name="Milhes M."/>
            <person name="Lampietro C."/>
            <person name="Lopez Roques C."/>
            <person name="Donnadieu C."/>
            <person name="Braasch I."/>
            <person name="Desvignes T."/>
            <person name="Postlethwait J."/>
            <person name="Bobe J."/>
            <person name="Guiguen Y."/>
            <person name="Dirks R."/>
        </authorList>
    </citation>
    <scope>NUCLEOTIDE SEQUENCE</scope>
    <source>
        <strain evidence="2">Tag_6206</strain>
        <tissue evidence="2">Liver</tissue>
    </source>
</reference>
<protein>
    <submittedName>
        <fullName evidence="2">Uncharacterized protein</fullName>
    </submittedName>
</protein>
<feature type="compositionally biased region" description="Low complexity" evidence="1">
    <location>
        <begin position="46"/>
        <end position="61"/>
    </location>
</feature>
<name>A0A9D3LM62_ANGAN</name>